<dbReference type="EMBL" id="BAAAQK010000018">
    <property type="protein sequence ID" value="GAA1861652.1"/>
    <property type="molecule type" value="Genomic_DNA"/>
</dbReference>
<keyword evidence="4" id="KW-1185">Reference proteome</keyword>
<organism evidence="3 4">
    <name type="scientific">Pseudonocardia ailaonensis</name>
    <dbReference type="NCBI Taxonomy" id="367279"/>
    <lineage>
        <taxon>Bacteria</taxon>
        <taxon>Bacillati</taxon>
        <taxon>Actinomycetota</taxon>
        <taxon>Actinomycetes</taxon>
        <taxon>Pseudonocardiales</taxon>
        <taxon>Pseudonocardiaceae</taxon>
        <taxon>Pseudonocardia</taxon>
    </lineage>
</organism>
<comment type="caution">
    <text evidence="3">The sequence shown here is derived from an EMBL/GenBank/DDBJ whole genome shotgun (WGS) entry which is preliminary data.</text>
</comment>
<evidence type="ECO:0000256" key="2">
    <source>
        <dbReference type="SAM" id="SignalP"/>
    </source>
</evidence>
<proteinExistence type="predicted"/>
<feature type="region of interest" description="Disordered" evidence="1">
    <location>
        <begin position="32"/>
        <end position="64"/>
    </location>
</feature>
<feature type="chain" id="PRO_5045979776" evidence="2">
    <location>
        <begin position="20"/>
        <end position="180"/>
    </location>
</feature>
<evidence type="ECO:0000313" key="4">
    <source>
        <dbReference type="Proteomes" id="UP001500449"/>
    </source>
</evidence>
<protein>
    <submittedName>
        <fullName evidence="3">Uncharacterized protein</fullName>
    </submittedName>
</protein>
<evidence type="ECO:0000256" key="1">
    <source>
        <dbReference type="SAM" id="MobiDB-lite"/>
    </source>
</evidence>
<feature type="signal peptide" evidence="2">
    <location>
        <begin position="1"/>
        <end position="19"/>
    </location>
</feature>
<reference evidence="3 4" key="1">
    <citation type="journal article" date="2019" name="Int. J. Syst. Evol. Microbiol.">
        <title>The Global Catalogue of Microorganisms (GCM) 10K type strain sequencing project: providing services to taxonomists for standard genome sequencing and annotation.</title>
        <authorList>
            <consortium name="The Broad Institute Genomics Platform"/>
            <consortium name="The Broad Institute Genome Sequencing Center for Infectious Disease"/>
            <person name="Wu L."/>
            <person name="Ma J."/>
        </authorList>
    </citation>
    <scope>NUCLEOTIDE SEQUENCE [LARGE SCALE GENOMIC DNA]</scope>
    <source>
        <strain evidence="3 4">JCM 16009</strain>
    </source>
</reference>
<feature type="compositionally biased region" description="Gly residues" evidence="1">
    <location>
        <begin position="32"/>
        <end position="62"/>
    </location>
</feature>
<accession>A0ABN2NCK7</accession>
<dbReference type="PROSITE" id="PS51257">
    <property type="entry name" value="PROKAR_LIPOPROTEIN"/>
    <property type="match status" value="1"/>
</dbReference>
<dbReference type="RefSeq" id="WP_344421006.1">
    <property type="nucleotide sequence ID" value="NZ_BAAAQK010000018.1"/>
</dbReference>
<dbReference type="Proteomes" id="UP001500449">
    <property type="component" value="Unassembled WGS sequence"/>
</dbReference>
<keyword evidence="2" id="KW-0732">Signal</keyword>
<evidence type="ECO:0000313" key="3">
    <source>
        <dbReference type="EMBL" id="GAA1861652.1"/>
    </source>
</evidence>
<name>A0ABN2NCK7_9PSEU</name>
<gene>
    <name evidence="3" type="ORF">GCM10009836_47310</name>
</gene>
<sequence length="180" mass="17117">MRARLAAAVTVLVTALLLAACGGGTGTGGGNGHGSGTGTGNGGGASAAGSGSGSGTGSGAGSGSASTTGYAVTIHIGTRTERFDTAKLGTLPSVTVDTPASDGATQQAGPTLASVLGAAGVTTYTKLHVVGPSESLDLTPADVTPQLVLAQTKRGTVKLAGPGVEPSKWVRDVTDVEVTG</sequence>